<evidence type="ECO:0000256" key="5">
    <source>
        <dbReference type="ARBA" id="ARBA00022491"/>
    </source>
</evidence>
<name>A0A432PJ74_9HYPH</name>
<dbReference type="PANTHER" id="PTHR33202">
    <property type="entry name" value="ZINC UPTAKE REGULATION PROTEIN"/>
    <property type="match status" value="1"/>
</dbReference>
<keyword evidence="13" id="KW-1185">Reference proteome</keyword>
<dbReference type="AlphaFoldDB" id="A0A432PJ74"/>
<dbReference type="GO" id="GO:0003700">
    <property type="term" value="F:DNA-binding transcription factor activity"/>
    <property type="evidence" value="ECO:0007669"/>
    <property type="project" value="UniProtKB-UniRule"/>
</dbReference>
<evidence type="ECO:0000256" key="10">
    <source>
        <dbReference type="ARBA" id="ARBA00023163"/>
    </source>
</evidence>
<accession>A0A432PJ74</accession>
<dbReference type="CDD" id="cd07153">
    <property type="entry name" value="Fur_like"/>
    <property type="match status" value="1"/>
</dbReference>
<gene>
    <name evidence="11" type="primary">fur</name>
    <name evidence="12" type="ORF">EFQ99_16545</name>
</gene>
<keyword evidence="7 11" id="KW-0862">Zinc</keyword>
<evidence type="ECO:0000256" key="9">
    <source>
        <dbReference type="ARBA" id="ARBA00023125"/>
    </source>
</evidence>
<keyword evidence="6 11" id="KW-0479">Metal-binding</keyword>
<keyword evidence="10 11" id="KW-0804">Transcription</keyword>
<evidence type="ECO:0000256" key="11">
    <source>
        <dbReference type="RuleBase" id="RU364037"/>
    </source>
</evidence>
<comment type="similarity">
    <text evidence="2 11">Belongs to the Fur family.</text>
</comment>
<evidence type="ECO:0000256" key="3">
    <source>
        <dbReference type="ARBA" id="ARBA00020910"/>
    </source>
</evidence>
<dbReference type="GO" id="GO:0008270">
    <property type="term" value="F:zinc ion binding"/>
    <property type="evidence" value="ECO:0007669"/>
    <property type="project" value="TreeGrafter"/>
</dbReference>
<keyword evidence="5 11" id="KW-0678">Repressor</keyword>
<dbReference type="GO" id="GO:0005737">
    <property type="term" value="C:cytoplasm"/>
    <property type="evidence" value="ECO:0007669"/>
    <property type="project" value="UniProtKB-SubCell"/>
</dbReference>
<protein>
    <recommendedName>
        <fullName evidence="3 11">Ferric uptake regulation protein</fullName>
    </recommendedName>
</protein>
<evidence type="ECO:0000256" key="4">
    <source>
        <dbReference type="ARBA" id="ARBA00022490"/>
    </source>
</evidence>
<keyword evidence="9 11" id="KW-0238">DNA-binding</keyword>
<dbReference type="GO" id="GO:0000976">
    <property type="term" value="F:transcription cis-regulatory region binding"/>
    <property type="evidence" value="ECO:0007669"/>
    <property type="project" value="TreeGrafter"/>
</dbReference>
<evidence type="ECO:0000256" key="7">
    <source>
        <dbReference type="ARBA" id="ARBA00022833"/>
    </source>
</evidence>
<evidence type="ECO:0000313" key="13">
    <source>
        <dbReference type="Proteomes" id="UP000278823"/>
    </source>
</evidence>
<evidence type="ECO:0000256" key="1">
    <source>
        <dbReference type="ARBA" id="ARBA00004496"/>
    </source>
</evidence>
<dbReference type="RefSeq" id="WP_126922074.1">
    <property type="nucleotide sequence ID" value="NZ_ML133690.1"/>
</dbReference>
<keyword evidence="11" id="KW-0408">Iron</keyword>
<dbReference type="SUPFAM" id="SSF46785">
    <property type="entry name" value="Winged helix' DNA-binding domain"/>
    <property type="match status" value="1"/>
</dbReference>
<comment type="caution">
    <text evidence="12">The sequence shown here is derived from an EMBL/GenBank/DDBJ whole genome shotgun (WGS) entry which is preliminary data.</text>
</comment>
<evidence type="ECO:0000256" key="2">
    <source>
        <dbReference type="ARBA" id="ARBA00007957"/>
    </source>
</evidence>
<dbReference type="GO" id="GO:0045892">
    <property type="term" value="P:negative regulation of DNA-templated transcription"/>
    <property type="evidence" value="ECO:0007669"/>
    <property type="project" value="TreeGrafter"/>
</dbReference>
<proteinExistence type="inferred from homology"/>
<evidence type="ECO:0000256" key="8">
    <source>
        <dbReference type="ARBA" id="ARBA00023015"/>
    </source>
</evidence>
<dbReference type="Gene3D" id="1.10.10.10">
    <property type="entry name" value="Winged helix-like DNA-binding domain superfamily/Winged helix DNA-binding domain"/>
    <property type="match status" value="1"/>
</dbReference>
<organism evidence="12 13">
    <name type="scientific">Rhizobium vallis</name>
    <dbReference type="NCBI Taxonomy" id="634290"/>
    <lineage>
        <taxon>Bacteria</taxon>
        <taxon>Pseudomonadati</taxon>
        <taxon>Pseudomonadota</taxon>
        <taxon>Alphaproteobacteria</taxon>
        <taxon>Hyphomicrobiales</taxon>
        <taxon>Rhizobiaceae</taxon>
        <taxon>Rhizobium/Agrobacterium group</taxon>
        <taxon>Rhizobium</taxon>
    </lineage>
</organism>
<dbReference type="NCBIfam" id="NF045677">
    <property type="entry name" value="FeRespRegIrr"/>
    <property type="match status" value="1"/>
</dbReference>
<dbReference type="NCBIfam" id="NF045678">
    <property type="entry name" value="TransRegIrrA"/>
    <property type="match status" value="1"/>
</dbReference>
<evidence type="ECO:0000256" key="6">
    <source>
        <dbReference type="ARBA" id="ARBA00022723"/>
    </source>
</evidence>
<evidence type="ECO:0000313" key="12">
    <source>
        <dbReference type="EMBL" id="RUM24393.1"/>
    </source>
</evidence>
<dbReference type="PANTHER" id="PTHR33202:SF7">
    <property type="entry name" value="FERRIC UPTAKE REGULATION PROTEIN"/>
    <property type="match status" value="1"/>
</dbReference>
<dbReference type="GO" id="GO:1900376">
    <property type="term" value="P:regulation of secondary metabolite biosynthetic process"/>
    <property type="evidence" value="ECO:0007669"/>
    <property type="project" value="TreeGrafter"/>
</dbReference>
<dbReference type="Proteomes" id="UP000278823">
    <property type="component" value="Unassembled WGS sequence"/>
</dbReference>
<dbReference type="OrthoDB" id="9800477at2"/>
<dbReference type="FunFam" id="1.10.10.10:FF:000007">
    <property type="entry name" value="Ferric uptake regulation protein"/>
    <property type="match status" value="1"/>
</dbReference>
<comment type="subcellular location">
    <subcellularLocation>
        <location evidence="1 11">Cytoplasm</location>
    </subcellularLocation>
</comment>
<sequence length="137" mass="15218">MERRSSIAKDLREAGLRPTEQRISLYRLLFANGHRHVTVEELHAEAIGEGVALSVATVYNALNDFTEAGLIRVLAVEGARTWFDTNTSDHHHFYVEGKGEIQDIDSDDISLSNIPIPPEGFEIANIDVIIRLRPIGG</sequence>
<dbReference type="EMBL" id="RJTH01000005">
    <property type="protein sequence ID" value="RUM24393.1"/>
    <property type="molecule type" value="Genomic_DNA"/>
</dbReference>
<keyword evidence="4 11" id="KW-0963">Cytoplasm</keyword>
<dbReference type="InterPro" id="IPR002481">
    <property type="entry name" value="FUR"/>
</dbReference>
<reference evidence="13" key="1">
    <citation type="submission" date="2018-11" db="EMBL/GenBank/DDBJ databases">
        <title>Rhizobium chutanense sp. nov., isolated from root nodules of Phaseolus vulgaris in China.</title>
        <authorList>
            <person name="Huo Y."/>
        </authorList>
    </citation>
    <scope>NUCLEOTIDE SEQUENCE [LARGE SCALE GENOMIC DNA]</scope>
    <source>
        <strain evidence="13">CCBAU 65647</strain>
    </source>
</reference>
<comment type="subunit">
    <text evidence="11">Homodimer.</text>
</comment>
<dbReference type="Pfam" id="PF01475">
    <property type="entry name" value="FUR"/>
    <property type="match status" value="1"/>
</dbReference>
<dbReference type="InterPro" id="IPR036390">
    <property type="entry name" value="WH_DNA-bd_sf"/>
</dbReference>
<dbReference type="InterPro" id="IPR036388">
    <property type="entry name" value="WH-like_DNA-bd_sf"/>
</dbReference>
<keyword evidence="8 11" id="KW-0805">Transcription regulation</keyword>